<protein>
    <submittedName>
        <fullName evidence="1">Uncharacterized protein</fullName>
    </submittedName>
</protein>
<dbReference type="Proteomes" id="UP001152531">
    <property type="component" value="Unassembled WGS sequence"/>
</dbReference>
<sequence length="454" mass="51162">MDTSLGTSLIDIDLDLDGINGPPNFPGWITDVLDRALNAGSGRSKPASEKAIASLQTCDLNSLENKECPICYDPYDVVTDKIPGEDAKEDSSAPKFMRQGHNDELIDEINNKYNTNLIKNNQSRQFNDPSLFFPVDQAASAYSRFPQRSLHTLQTPTKEDILPGYEEVSKSKSKYNQDDTNEKLKNDGHIPVKMPDCDHIFGKTCIVEWLKSNVSCPLCRKEVEESKPKDPKQIKLERLKNTITSHHNNRNEMLDHLIDHSTDVFNPFRRSFNPLITPLTDTYMSQNYANSTFTLPGGTVPTVNVREPNLVLPGRFPISDLTPPPITIARVFNSNIDHRRVRRRPNTFENEGNPQPPETNNDEALNESTSPEQPENTNTNENRAPNMSIDERDEVVSVASSNSSGSSSSSENEDARPFRNARRVMFAHLPSQTRSPSRRSNSRLHPYTRPQSEE</sequence>
<proteinExistence type="predicted"/>
<reference evidence="1" key="1">
    <citation type="submission" date="2022-06" db="EMBL/GenBank/DDBJ databases">
        <authorList>
            <person name="Legras J.-L."/>
            <person name="Devillers H."/>
            <person name="Grondin C."/>
        </authorList>
    </citation>
    <scope>NUCLEOTIDE SEQUENCE</scope>
    <source>
        <strain evidence="1">CLIB 1444</strain>
    </source>
</reference>
<dbReference type="EMBL" id="CALSDN010000002">
    <property type="protein sequence ID" value="CAH6719369.1"/>
    <property type="molecule type" value="Genomic_DNA"/>
</dbReference>
<keyword evidence="2" id="KW-1185">Reference proteome</keyword>
<evidence type="ECO:0000313" key="2">
    <source>
        <dbReference type="Proteomes" id="UP001152531"/>
    </source>
</evidence>
<name>A0ACA9Y3Y6_9ASCO</name>
<evidence type="ECO:0000313" key="1">
    <source>
        <dbReference type="EMBL" id="CAH6719369.1"/>
    </source>
</evidence>
<organism evidence="1 2">
    <name type="scientific">[Candida] jaroonii</name>
    <dbReference type="NCBI Taxonomy" id="467808"/>
    <lineage>
        <taxon>Eukaryota</taxon>
        <taxon>Fungi</taxon>
        <taxon>Dikarya</taxon>
        <taxon>Ascomycota</taxon>
        <taxon>Saccharomycotina</taxon>
        <taxon>Pichiomycetes</taxon>
        <taxon>Debaryomycetaceae</taxon>
        <taxon>Yamadazyma</taxon>
    </lineage>
</organism>
<comment type="caution">
    <text evidence="1">The sequence shown here is derived from an EMBL/GenBank/DDBJ whole genome shotgun (WGS) entry which is preliminary data.</text>
</comment>
<gene>
    <name evidence="1" type="ORF">CLIB1444_02S06920</name>
</gene>
<accession>A0ACA9Y3Y6</accession>